<dbReference type="SUPFAM" id="SSF56059">
    <property type="entry name" value="Glutathione synthetase ATP-binding domain-like"/>
    <property type="match status" value="1"/>
</dbReference>
<accession>A8ZK13</accession>
<dbReference type="Proteomes" id="UP000000268">
    <property type="component" value="Plasmid pREB1"/>
</dbReference>
<dbReference type="RefSeq" id="WP_012166516.1">
    <property type="nucleotide sequence ID" value="NC_009926.1"/>
</dbReference>
<proteinExistence type="predicted"/>
<dbReference type="OrthoDB" id="257538at2"/>
<evidence type="ECO:0000313" key="3">
    <source>
        <dbReference type="Proteomes" id="UP000000268"/>
    </source>
</evidence>
<dbReference type="AlphaFoldDB" id="A8ZK13"/>
<dbReference type="Pfam" id="PF18299">
    <property type="entry name" value="R2K_2"/>
    <property type="match status" value="1"/>
</dbReference>
<gene>
    <name evidence="2" type="ordered locus">AM1_A0004</name>
</gene>
<dbReference type="HOGENOM" id="CLU_093044_0_0_3"/>
<organism evidence="2 3">
    <name type="scientific">Acaryochloris marina (strain MBIC 11017)</name>
    <dbReference type="NCBI Taxonomy" id="329726"/>
    <lineage>
        <taxon>Bacteria</taxon>
        <taxon>Bacillati</taxon>
        <taxon>Cyanobacteriota</taxon>
        <taxon>Cyanophyceae</taxon>
        <taxon>Acaryochloridales</taxon>
        <taxon>Acaryochloridaceae</taxon>
        <taxon>Acaryochloris</taxon>
    </lineage>
</organism>
<dbReference type="InterPro" id="IPR041261">
    <property type="entry name" value="R2K_2"/>
</dbReference>
<dbReference type="EMBL" id="CP000838">
    <property type="protein sequence ID" value="ABW31513.1"/>
    <property type="molecule type" value="Genomic_DNA"/>
</dbReference>
<sequence length="261" mass="29811">MKTLRWLIDLHPEFPASEIVAGYLRQHKKIEPIVIDRDDVMLGRWPDTEDWIVGYGTMFAMTRLLRHPPLSTAIFDDYSSLRCSKYYSYIYPFLGRAFLFAPFGALPNLPLQRMFGDNIFVRSDTNYKLFPAEVLKTQELSHWVKTFSHHQNELAVVSEVVSFEAEYRCFCRNGIFFCGSSYPDEPYSEVPQEIRSVAESVAQALDVTGMNMLTVDIGIHAGEPKLVEIGGVNSWGIYGSNVADFIAAMEEEAVDRWEDLI</sequence>
<evidence type="ECO:0000259" key="1">
    <source>
        <dbReference type="Pfam" id="PF18299"/>
    </source>
</evidence>
<keyword evidence="2" id="KW-0614">Plasmid</keyword>
<reference evidence="2 3" key="1">
    <citation type="journal article" date="2008" name="Proc. Natl. Acad. Sci. U.S.A.">
        <title>Niche adaptation and genome expansion in the chlorophyll d-producing cyanobacterium Acaryochloris marina.</title>
        <authorList>
            <person name="Swingley W.D."/>
            <person name="Chen M."/>
            <person name="Cheung P.C."/>
            <person name="Conrad A.L."/>
            <person name="Dejesa L.C."/>
            <person name="Hao J."/>
            <person name="Honchak B.M."/>
            <person name="Karbach L.E."/>
            <person name="Kurdoglu A."/>
            <person name="Lahiri S."/>
            <person name="Mastrian S.D."/>
            <person name="Miyashita H."/>
            <person name="Page L."/>
            <person name="Ramakrishna P."/>
            <person name="Satoh S."/>
            <person name="Sattley W.M."/>
            <person name="Shimada Y."/>
            <person name="Taylor H.L."/>
            <person name="Tomo T."/>
            <person name="Tsuchiya T."/>
            <person name="Wang Z.T."/>
            <person name="Raymond J."/>
            <person name="Mimuro M."/>
            <person name="Blankenship R.E."/>
            <person name="Touchman J.W."/>
        </authorList>
    </citation>
    <scope>NUCLEOTIDE SEQUENCE [LARGE SCALE GENOMIC DNA]</scope>
    <source>
        <strain evidence="3">MBIC 11017</strain>
        <plasmid evidence="3">Plasmid pREB1</plasmid>
    </source>
</reference>
<feature type="domain" description="ATP-grasp" evidence="1">
    <location>
        <begin position="93"/>
        <end position="247"/>
    </location>
</feature>
<dbReference type="KEGG" id="amr:AM1_A0004"/>
<protein>
    <recommendedName>
        <fullName evidence="1">ATP-grasp domain-containing protein</fullName>
    </recommendedName>
</protein>
<name>A8ZK13_ACAM1</name>
<geneLocation type="plasmid" evidence="2 3">
    <name>pREB1</name>
</geneLocation>
<keyword evidence="3" id="KW-1185">Reference proteome</keyword>
<evidence type="ECO:0000313" key="2">
    <source>
        <dbReference type="EMBL" id="ABW31513.1"/>
    </source>
</evidence>